<accession>A0AAD4CHW7</accession>
<keyword evidence="4 8" id="KW-0812">Transmembrane</keyword>
<reference evidence="10" key="1">
    <citation type="journal article" date="2019" name="Beilstein J. Org. Chem.">
        <title>Nanangenines: drimane sesquiterpenoids as the dominant metabolite cohort of a novel Australian fungus, Aspergillus nanangensis.</title>
        <authorList>
            <person name="Lacey H.J."/>
            <person name="Gilchrist C.L.M."/>
            <person name="Crombie A."/>
            <person name="Kalaitzis J.A."/>
            <person name="Vuong D."/>
            <person name="Rutledge P.J."/>
            <person name="Turner P."/>
            <person name="Pitt J.I."/>
            <person name="Lacey E."/>
            <person name="Chooi Y.H."/>
            <person name="Piggott A.M."/>
        </authorList>
    </citation>
    <scope>NUCLEOTIDE SEQUENCE</scope>
    <source>
        <strain evidence="10">MST-FP2251</strain>
    </source>
</reference>
<feature type="compositionally biased region" description="Basic and acidic residues" evidence="7">
    <location>
        <begin position="13"/>
        <end position="32"/>
    </location>
</feature>
<evidence type="ECO:0000256" key="1">
    <source>
        <dbReference type="ARBA" id="ARBA00004141"/>
    </source>
</evidence>
<dbReference type="Proteomes" id="UP001194746">
    <property type="component" value="Unassembled WGS sequence"/>
</dbReference>
<dbReference type="InterPro" id="IPR011701">
    <property type="entry name" value="MFS"/>
</dbReference>
<comment type="subcellular location">
    <subcellularLocation>
        <location evidence="1">Membrane</location>
        <topology evidence="1">Multi-pass membrane protein</topology>
    </subcellularLocation>
</comment>
<keyword evidence="6 8" id="KW-0472">Membrane</keyword>
<feature type="transmembrane region" description="Helical" evidence="8">
    <location>
        <begin position="440"/>
        <end position="461"/>
    </location>
</feature>
<keyword evidence="3" id="KW-0813">Transport</keyword>
<dbReference type="GO" id="GO:0016020">
    <property type="term" value="C:membrane"/>
    <property type="evidence" value="ECO:0007669"/>
    <property type="project" value="UniProtKB-SubCell"/>
</dbReference>
<feature type="transmembrane region" description="Helical" evidence="8">
    <location>
        <begin position="352"/>
        <end position="372"/>
    </location>
</feature>
<dbReference type="GO" id="GO:0022857">
    <property type="term" value="F:transmembrane transporter activity"/>
    <property type="evidence" value="ECO:0007669"/>
    <property type="project" value="InterPro"/>
</dbReference>
<dbReference type="EMBL" id="VCAU01000072">
    <property type="protein sequence ID" value="KAF9886790.1"/>
    <property type="molecule type" value="Genomic_DNA"/>
</dbReference>
<feature type="transmembrane region" description="Helical" evidence="8">
    <location>
        <begin position="88"/>
        <end position="106"/>
    </location>
</feature>
<proteinExistence type="inferred from homology"/>
<gene>
    <name evidence="10" type="ORF">FE257_011167</name>
</gene>
<feature type="region of interest" description="Disordered" evidence="7">
    <location>
        <begin position="1"/>
        <end position="32"/>
    </location>
</feature>
<protein>
    <recommendedName>
        <fullName evidence="9">Major facilitator superfamily (MFS) profile domain-containing protein</fullName>
    </recommendedName>
</protein>
<dbReference type="PROSITE" id="PS50850">
    <property type="entry name" value="MFS"/>
    <property type="match status" value="1"/>
</dbReference>
<evidence type="ECO:0000256" key="6">
    <source>
        <dbReference type="ARBA" id="ARBA00023136"/>
    </source>
</evidence>
<organism evidence="10 11">
    <name type="scientific">Aspergillus nanangensis</name>
    <dbReference type="NCBI Taxonomy" id="2582783"/>
    <lineage>
        <taxon>Eukaryota</taxon>
        <taxon>Fungi</taxon>
        <taxon>Dikarya</taxon>
        <taxon>Ascomycota</taxon>
        <taxon>Pezizomycotina</taxon>
        <taxon>Eurotiomycetes</taxon>
        <taxon>Eurotiomycetidae</taxon>
        <taxon>Eurotiales</taxon>
        <taxon>Aspergillaceae</taxon>
        <taxon>Aspergillus</taxon>
        <taxon>Aspergillus subgen. Circumdati</taxon>
    </lineage>
</organism>
<evidence type="ECO:0000313" key="10">
    <source>
        <dbReference type="EMBL" id="KAF9886790.1"/>
    </source>
</evidence>
<name>A0AAD4CHW7_ASPNN</name>
<dbReference type="SUPFAM" id="SSF103473">
    <property type="entry name" value="MFS general substrate transporter"/>
    <property type="match status" value="1"/>
</dbReference>
<dbReference type="Pfam" id="PF07690">
    <property type="entry name" value="MFS_1"/>
    <property type="match status" value="1"/>
</dbReference>
<evidence type="ECO:0000256" key="4">
    <source>
        <dbReference type="ARBA" id="ARBA00022692"/>
    </source>
</evidence>
<evidence type="ECO:0000256" key="2">
    <source>
        <dbReference type="ARBA" id="ARBA00008335"/>
    </source>
</evidence>
<comment type="caution">
    <text evidence="10">The sequence shown here is derived from an EMBL/GenBank/DDBJ whole genome shotgun (WGS) entry which is preliminary data.</text>
</comment>
<evidence type="ECO:0000256" key="8">
    <source>
        <dbReference type="SAM" id="Phobius"/>
    </source>
</evidence>
<evidence type="ECO:0000259" key="9">
    <source>
        <dbReference type="PROSITE" id="PS50850"/>
    </source>
</evidence>
<dbReference type="InterPro" id="IPR036259">
    <property type="entry name" value="MFS_trans_sf"/>
</dbReference>
<feature type="transmembrane region" description="Helical" evidence="8">
    <location>
        <begin position="378"/>
        <end position="399"/>
    </location>
</feature>
<feature type="domain" description="Major facilitator superfamily (MFS) profile" evidence="9">
    <location>
        <begin position="51"/>
        <end position="469"/>
    </location>
</feature>
<evidence type="ECO:0000256" key="5">
    <source>
        <dbReference type="ARBA" id="ARBA00022989"/>
    </source>
</evidence>
<dbReference type="PANTHER" id="PTHR43791">
    <property type="entry name" value="PERMEASE-RELATED"/>
    <property type="match status" value="1"/>
</dbReference>
<evidence type="ECO:0000256" key="7">
    <source>
        <dbReference type="SAM" id="MobiDB-lite"/>
    </source>
</evidence>
<dbReference type="PANTHER" id="PTHR43791:SF62">
    <property type="entry name" value="MAJOR FACILITATOR SUPERFAMILY (MFS) PROFILE DOMAIN-CONTAINING PROTEIN"/>
    <property type="match status" value="1"/>
</dbReference>
<feature type="transmembrane region" description="Helical" evidence="8">
    <location>
        <begin position="118"/>
        <end position="137"/>
    </location>
</feature>
<dbReference type="AlphaFoldDB" id="A0AAD4CHW7"/>
<comment type="similarity">
    <text evidence="2">Belongs to the major facilitator superfamily.</text>
</comment>
<feature type="transmembrane region" description="Helical" evidence="8">
    <location>
        <begin position="143"/>
        <end position="167"/>
    </location>
</feature>
<keyword evidence="5 8" id="KW-1133">Transmembrane helix</keyword>
<dbReference type="FunFam" id="1.20.1250.20:FF:000057">
    <property type="entry name" value="MFS general substrate transporter"/>
    <property type="match status" value="1"/>
</dbReference>
<feature type="transmembrane region" description="Helical" evidence="8">
    <location>
        <begin position="212"/>
        <end position="233"/>
    </location>
</feature>
<feature type="transmembrane region" description="Helical" evidence="8">
    <location>
        <begin position="319"/>
        <end position="340"/>
    </location>
</feature>
<sequence length="487" mass="54364">MLSTPQSHAGGEWGHHTVGSKEVETDNSRPDLDENWHRASRSIVRKLDWTLMPIICVLYLFNYLDRTSIAQAKLNTLEKDLNLSGAEYNTAVSILNVGYMIMQIPSNMLLTRVQPNPYIPAWVLIWSVVSACTALVTNFGQLVAVRALLGFVEAPFFPGIYYLLSCWYTRKELGLRMAILYSGLVLATAFAGLIAAGIFANFDQSRGIAGWRWLYIIIGSINFLLAICSFALIPNFPESNSGSQRWLLTEEERRVALQRMLLDRVDQESDRSLLWGFRHAVTDYRTWVFVLLMFITNHVAYGFNYFYPSIVSGLRLGSQTITLVCTAPPFILAAGLSIILSWSSDRYNERALHIATPMGVAIVGFVISVATVNGPARYVASYFYVTGCFAANGIVYAWAAGVLNQTPEKRAIATSIVNVIAQLGNIASPYMFRDQDQPRYLLAMILLIVFAAISGLTCLLLKFDLWRANKKIEQSCQDGATPRLFPT</sequence>
<keyword evidence="11" id="KW-1185">Reference proteome</keyword>
<evidence type="ECO:0000313" key="11">
    <source>
        <dbReference type="Proteomes" id="UP001194746"/>
    </source>
</evidence>
<reference evidence="10" key="2">
    <citation type="submission" date="2020-02" db="EMBL/GenBank/DDBJ databases">
        <authorList>
            <person name="Gilchrist C.L.M."/>
            <person name="Chooi Y.-H."/>
        </authorList>
    </citation>
    <scope>NUCLEOTIDE SEQUENCE</scope>
    <source>
        <strain evidence="10">MST-FP2251</strain>
    </source>
</reference>
<feature type="transmembrane region" description="Helical" evidence="8">
    <location>
        <begin position="47"/>
        <end position="64"/>
    </location>
</feature>
<dbReference type="FunFam" id="1.20.1250.20:FF:000013">
    <property type="entry name" value="MFS general substrate transporter"/>
    <property type="match status" value="1"/>
</dbReference>
<feature type="transmembrane region" description="Helical" evidence="8">
    <location>
        <begin position="287"/>
        <end position="307"/>
    </location>
</feature>
<dbReference type="InterPro" id="IPR020846">
    <property type="entry name" value="MFS_dom"/>
</dbReference>
<evidence type="ECO:0000256" key="3">
    <source>
        <dbReference type="ARBA" id="ARBA00022448"/>
    </source>
</evidence>
<feature type="transmembrane region" description="Helical" evidence="8">
    <location>
        <begin position="179"/>
        <end position="200"/>
    </location>
</feature>
<dbReference type="Gene3D" id="1.20.1250.20">
    <property type="entry name" value="MFS general substrate transporter like domains"/>
    <property type="match status" value="2"/>
</dbReference>